<evidence type="ECO:0000313" key="3">
    <source>
        <dbReference type="Proteomes" id="UP001500618"/>
    </source>
</evidence>
<dbReference type="InterPro" id="IPR027417">
    <property type="entry name" value="P-loop_NTPase"/>
</dbReference>
<evidence type="ECO:0000313" key="2">
    <source>
        <dbReference type="EMBL" id="GAA1659110.1"/>
    </source>
</evidence>
<evidence type="ECO:0008006" key="4">
    <source>
        <dbReference type="Google" id="ProtNLM"/>
    </source>
</evidence>
<proteinExistence type="predicted"/>
<accession>A0ABP4RQV9</accession>
<reference evidence="3" key="1">
    <citation type="journal article" date="2019" name="Int. J. Syst. Evol. Microbiol.">
        <title>The Global Catalogue of Microorganisms (GCM) 10K type strain sequencing project: providing services to taxonomists for standard genome sequencing and annotation.</title>
        <authorList>
            <consortium name="The Broad Institute Genomics Platform"/>
            <consortium name="The Broad Institute Genome Sequencing Center for Infectious Disease"/>
            <person name="Wu L."/>
            <person name="Ma J."/>
        </authorList>
    </citation>
    <scope>NUCLEOTIDE SEQUENCE [LARGE SCALE GENOMIC DNA]</scope>
    <source>
        <strain evidence="3">JCM 14718</strain>
    </source>
</reference>
<feature type="region of interest" description="Disordered" evidence="1">
    <location>
        <begin position="69"/>
        <end position="88"/>
    </location>
</feature>
<dbReference type="RefSeq" id="WP_344306816.1">
    <property type="nucleotide sequence ID" value="NZ_BAAANY010000002.1"/>
</dbReference>
<name>A0ABP4RQV9_9ACTN</name>
<protein>
    <recommendedName>
        <fullName evidence="4">ATP-binding protein</fullName>
    </recommendedName>
</protein>
<keyword evidence="3" id="KW-1185">Reference proteome</keyword>
<comment type="caution">
    <text evidence="2">The sequence shown here is derived from an EMBL/GenBank/DDBJ whole genome shotgun (WGS) entry which is preliminary data.</text>
</comment>
<dbReference type="SUPFAM" id="SSF52540">
    <property type="entry name" value="P-loop containing nucleoside triphosphate hydrolases"/>
    <property type="match status" value="1"/>
</dbReference>
<organism evidence="2 3">
    <name type="scientific">Fodinicola feengrottensis</name>
    <dbReference type="NCBI Taxonomy" id="435914"/>
    <lineage>
        <taxon>Bacteria</taxon>
        <taxon>Bacillati</taxon>
        <taxon>Actinomycetota</taxon>
        <taxon>Actinomycetes</taxon>
        <taxon>Mycobacteriales</taxon>
        <taxon>Fodinicola</taxon>
    </lineage>
</organism>
<dbReference type="Proteomes" id="UP001500618">
    <property type="component" value="Unassembled WGS sequence"/>
</dbReference>
<sequence length="288" mass="31307">MTADFWEDVSTTWAEAEQLGDQPDPSANASVELRKVRFGRTDNPIAITGQPGAGKTVLYDSIVNRIGPDYRPPGQSHNREKHRTLVRTGATSQRSSVIVVPGQRSNNQAAAFDELLATGSGPVGIIHTVCWGYNTPWNAGNRATMLDEITASGEPLDDASVRAWHLAGELADFRVLAEKLAISGALERLRWLIVAVGKCDLFWSEIAAAREYYIPVPGHPTADSPFGEVLRGLTADGKNDVRLAVVPISSYSKDHDFGVGLAKQRHQFDAAQAAAVRNQFFTVLGRFL</sequence>
<gene>
    <name evidence="2" type="ORF">GCM10009765_05570</name>
</gene>
<evidence type="ECO:0000256" key="1">
    <source>
        <dbReference type="SAM" id="MobiDB-lite"/>
    </source>
</evidence>
<dbReference type="EMBL" id="BAAANY010000002">
    <property type="protein sequence ID" value="GAA1659110.1"/>
    <property type="molecule type" value="Genomic_DNA"/>
</dbReference>